<evidence type="ECO:0000256" key="1">
    <source>
        <dbReference type="SAM" id="Phobius"/>
    </source>
</evidence>
<accession>A0A9D1EG11</accession>
<organism evidence="2 3">
    <name type="scientific">Candidatus Fimimorpha faecalis</name>
    <dbReference type="NCBI Taxonomy" id="2840824"/>
    <lineage>
        <taxon>Bacteria</taxon>
        <taxon>Bacillati</taxon>
        <taxon>Bacillota</taxon>
        <taxon>Clostridia</taxon>
        <taxon>Eubacteriales</taxon>
        <taxon>Candidatus Fimimorpha</taxon>
    </lineage>
</organism>
<sequence length="61" mass="7095">MEENYKDRIEEYLKRMKPTESQISNTREHSKVFWIIITAIIVVLLAVCLALALVLIRGMGF</sequence>
<comment type="caution">
    <text evidence="2">The sequence shown here is derived from an EMBL/GenBank/DDBJ whole genome shotgun (WGS) entry which is preliminary data.</text>
</comment>
<keyword evidence="1" id="KW-1133">Transmembrane helix</keyword>
<dbReference type="Proteomes" id="UP000824201">
    <property type="component" value="Unassembled WGS sequence"/>
</dbReference>
<keyword evidence="1" id="KW-0472">Membrane</keyword>
<name>A0A9D1EG11_9FIRM</name>
<dbReference type="AlphaFoldDB" id="A0A9D1EG11"/>
<feature type="transmembrane region" description="Helical" evidence="1">
    <location>
        <begin position="32"/>
        <end position="56"/>
    </location>
</feature>
<gene>
    <name evidence="2" type="ORF">IAC96_11255</name>
</gene>
<dbReference type="EMBL" id="DVHN01000149">
    <property type="protein sequence ID" value="HIR89515.1"/>
    <property type="molecule type" value="Genomic_DNA"/>
</dbReference>
<reference evidence="2" key="1">
    <citation type="submission" date="2020-10" db="EMBL/GenBank/DDBJ databases">
        <authorList>
            <person name="Gilroy R."/>
        </authorList>
    </citation>
    <scope>NUCLEOTIDE SEQUENCE</scope>
    <source>
        <strain evidence="2">ChiW13-3771</strain>
    </source>
</reference>
<protein>
    <submittedName>
        <fullName evidence="2">Uncharacterized protein</fullName>
    </submittedName>
</protein>
<reference evidence="2" key="2">
    <citation type="journal article" date="2021" name="PeerJ">
        <title>Extensive microbial diversity within the chicken gut microbiome revealed by metagenomics and culture.</title>
        <authorList>
            <person name="Gilroy R."/>
            <person name="Ravi A."/>
            <person name="Getino M."/>
            <person name="Pursley I."/>
            <person name="Horton D.L."/>
            <person name="Alikhan N.F."/>
            <person name="Baker D."/>
            <person name="Gharbi K."/>
            <person name="Hall N."/>
            <person name="Watson M."/>
            <person name="Adriaenssens E.M."/>
            <person name="Foster-Nyarko E."/>
            <person name="Jarju S."/>
            <person name="Secka A."/>
            <person name="Antonio M."/>
            <person name="Oren A."/>
            <person name="Chaudhuri R.R."/>
            <person name="La Ragione R."/>
            <person name="Hildebrand F."/>
            <person name="Pallen M.J."/>
        </authorList>
    </citation>
    <scope>NUCLEOTIDE SEQUENCE</scope>
    <source>
        <strain evidence="2">ChiW13-3771</strain>
    </source>
</reference>
<evidence type="ECO:0000313" key="3">
    <source>
        <dbReference type="Proteomes" id="UP000824201"/>
    </source>
</evidence>
<keyword evidence="1" id="KW-0812">Transmembrane</keyword>
<proteinExistence type="predicted"/>
<evidence type="ECO:0000313" key="2">
    <source>
        <dbReference type="EMBL" id="HIR89515.1"/>
    </source>
</evidence>